<dbReference type="Gene3D" id="3.40.47.10">
    <property type="match status" value="1"/>
</dbReference>
<dbReference type="Gene3D" id="3.10.129.120">
    <property type="match status" value="1"/>
</dbReference>
<evidence type="ECO:0000256" key="2">
    <source>
        <dbReference type="ARBA" id="ARBA00004496"/>
    </source>
</evidence>
<dbReference type="Pfam" id="PF02801">
    <property type="entry name" value="Ketoacyl-synt_C"/>
    <property type="match status" value="1"/>
</dbReference>
<dbReference type="InterPro" id="IPR014030">
    <property type="entry name" value="Ketoacyl_synth_N"/>
</dbReference>
<evidence type="ECO:0000256" key="8">
    <source>
        <dbReference type="ARBA" id="ARBA00022737"/>
    </source>
</evidence>
<dbReference type="RefSeq" id="WP_094154139.1">
    <property type="nucleotide sequence ID" value="NZ_CP020028.1"/>
</dbReference>
<dbReference type="InterPro" id="IPR049551">
    <property type="entry name" value="PKS_DH_C"/>
</dbReference>
<dbReference type="InterPro" id="IPR057326">
    <property type="entry name" value="KR_dom"/>
</dbReference>
<dbReference type="GO" id="GO:0004315">
    <property type="term" value="F:3-oxoacyl-[acyl-carrier-protein] synthase activity"/>
    <property type="evidence" value="ECO:0007669"/>
    <property type="project" value="InterPro"/>
</dbReference>
<sequence>MSDDQFTIDEILILIKEGKMTSEKGFEQIRKIRKSTSSLKSAEQATTYYQPRWRECLPNSDGGVPERVIVFGTDFGLWNGLKKRGIKAVLVQPGDAYRSVQGDVYEIDPLNPKHYEMLFSTIKQNQQTAEALIHAWSDQRFVSEKEELQAQLKRGIYSLFYLSKALMRETLPGKCKLLYVYQGSGQPQNAAVSGFARTLQKENPALIYATVELSESAEASLDQLLSEFSVDDEEVEIRYQPQKRFVRYMSLVNELDTSSISLREKGTYVITGGLGGLGSIFAGYLASKYKARLVIVGRSPLTSEHEQKIKQWERCGASILYVQANISLREQCITMIAKAKERFGHIHGVIHAAGVLRDAYILRKSIDQIEEVLAAKLYGTVWLDETTRHENLDFFLMFSSIMSVIGNAGQCDYAYANAFMDYYAHRHTSILQMEGRRGKFLSINWPLWKEGGMTVDAPTLAFMENTMGILPISTEEGIRAFEDALHMPGAQMIVLKENPSKKIKLFDSTSSIKEKVTAQGQLSESDEQMIYHGLCEDIRMITSEVLFVDKDTIEMDTDYSEYGFDSISTTDFINRVNQKFHLELTPPVFYEFVNMGSFVSYLKDNYAERMASLYAANSSTSLFRSAESVKEAVVEAAAIPSNIPAQAFENTTEPIAVIGVACKMPQSDNLNEFWLNLESEKDLITEIPPDRWNWGEYDGDPTKEMGKTNIRWGGFMKDIDAFDAFFFGISPREAELMDPRQRIFLETVWKVIEDAGYKASVLSGSRTGIFVGAGSSDYDDLLKEHKIEMQAHTPTGLFNSILSNRISYLLNFHGPSEPIDTACSSSLVAIHRAVESLRSGECEVAIAGGVNVLASPNLYIALAKAGMLSEDGRCKTFDKKANGYVRGEGSAAVMLKPLSQARQDGDHIYAVIRGTAVNHGGRANSLTAPNPNAQADLIVDAWTKSRVDPSTVSYIEVHGSGTSLGDPIEINGLKKAFDELYNAWGRQQADKTHCGIGTVKTNIGHLESAAGIAGLIKIILCLKHKKLLKTLHYKEQNPYIKLENSPFYIVESTKKWEKTGYDIPRRAGVSSFGFGGVNAHVVVEEYEHDYGSKPNEPHIFLFSAKNKDILCHYIEEIRTFLLKPEANMSDIAFTLQIGREAMEERLAVVASSIGELVGKLDLYLQAKSNIENVHTGNVKLSNSTLQVLMGGEEGAAFMNLLLSNKKLEKLAQLWVKGLDIEWTLLNDHTRPQRVSLPTYPFEKQRYWVPATKTEEITKEERVSRLHPLLHENTSILSEQRFCTAFTGQEFYVKEEQGADYKIVPAEVLVEMARAAIKWSIETQLIEHKYIRLKNIVWGSPILIQTEAIQVTIALYAEDQDEISFEIYQAGKQGQEVEIYSQGYAILKDSMDLNYVDLQAARMNCNQQLLLSVDHLPEIEDIYAGADMILVRLSLPHNMSESTQSYVVHPNLIHAITQLSAIWQTYMENKRSHADISYFPVSIKELDIYHSCTSNMWVKLQYVPGRGNEDCIPSLDVEMCDEQGKVCIRIRGLVTVSNEYPAIQIGF</sequence>
<comment type="caution">
    <text evidence="9">Lacks conserved residue(s) required for the propagation of feature annotation.</text>
</comment>
<dbReference type="PROSITE" id="PS52019">
    <property type="entry name" value="PKS_MFAS_DH"/>
    <property type="match status" value="1"/>
</dbReference>
<dbReference type="GO" id="GO:0006633">
    <property type="term" value="P:fatty acid biosynthetic process"/>
    <property type="evidence" value="ECO:0007669"/>
    <property type="project" value="InterPro"/>
</dbReference>
<dbReference type="InterPro" id="IPR049900">
    <property type="entry name" value="PKS_mFAS_DH"/>
</dbReference>
<dbReference type="SMART" id="SM01294">
    <property type="entry name" value="PKS_PP_betabranch"/>
    <property type="match status" value="1"/>
</dbReference>
<evidence type="ECO:0000256" key="6">
    <source>
        <dbReference type="ARBA" id="ARBA00022553"/>
    </source>
</evidence>
<evidence type="ECO:0000256" key="5">
    <source>
        <dbReference type="ARBA" id="ARBA00022490"/>
    </source>
</evidence>
<dbReference type="PROSITE" id="PS50075">
    <property type="entry name" value="CARRIER"/>
    <property type="match status" value="1"/>
</dbReference>
<dbReference type="InterPro" id="IPR049490">
    <property type="entry name" value="C883_1060-like_KR_N"/>
</dbReference>
<proteinExistence type="predicted"/>
<keyword evidence="8" id="KW-0677">Repeat</keyword>
<reference evidence="13 14" key="1">
    <citation type="submission" date="2017-03" db="EMBL/GenBank/DDBJ databases">
        <title>Complete genome sequence of Paenibacillus Kribbensis producing bioflocculants.</title>
        <authorList>
            <person name="Lee H.-G."/>
            <person name="Oh H.-M."/>
        </authorList>
    </citation>
    <scope>NUCLEOTIDE SEQUENCE [LARGE SCALE GENOMIC DNA]</scope>
    <source>
        <strain evidence="13 14">AM49</strain>
    </source>
</reference>
<dbReference type="Pfam" id="PF21394">
    <property type="entry name" value="Beta-ketacyl_N"/>
    <property type="match status" value="1"/>
</dbReference>
<dbReference type="GO" id="GO:0071770">
    <property type="term" value="P:DIM/DIP cell wall layer assembly"/>
    <property type="evidence" value="ECO:0007669"/>
    <property type="project" value="TreeGrafter"/>
</dbReference>
<dbReference type="CDD" id="cd08953">
    <property type="entry name" value="KR_2_SDR_x"/>
    <property type="match status" value="1"/>
</dbReference>
<dbReference type="Proteomes" id="UP000214666">
    <property type="component" value="Chromosome"/>
</dbReference>
<dbReference type="PANTHER" id="PTHR43775:SF37">
    <property type="entry name" value="SI:DKEY-61P9.11"/>
    <property type="match status" value="1"/>
</dbReference>
<evidence type="ECO:0000259" key="11">
    <source>
        <dbReference type="PROSITE" id="PS52004"/>
    </source>
</evidence>
<dbReference type="InterPro" id="IPR018201">
    <property type="entry name" value="Ketoacyl_synth_AS"/>
</dbReference>
<dbReference type="FunFam" id="3.40.47.10:FF:000019">
    <property type="entry name" value="Polyketide synthase type I"/>
    <property type="match status" value="1"/>
</dbReference>
<evidence type="ECO:0000313" key="13">
    <source>
        <dbReference type="EMBL" id="ASR46319.1"/>
    </source>
</evidence>
<dbReference type="InterPro" id="IPR050091">
    <property type="entry name" value="PKS_NRPS_Biosynth_Enz"/>
</dbReference>
<dbReference type="PANTHER" id="PTHR43775">
    <property type="entry name" value="FATTY ACID SYNTHASE"/>
    <property type="match status" value="1"/>
</dbReference>
<gene>
    <name evidence="13" type="ORF">B4V02_06325</name>
</gene>
<dbReference type="Gene3D" id="1.10.1240.100">
    <property type="match status" value="1"/>
</dbReference>
<dbReference type="KEGG" id="pkb:B4V02_06325"/>
<keyword evidence="4" id="KW-0596">Phosphopantetheine</keyword>
<comment type="function">
    <text evidence="1">Involved in some intermediate steps for the synthesis of the antibiotic polyketide bacillaene which is involved in secondary metabolism.</text>
</comment>
<feature type="domain" description="Ketosynthase family 3 (KS3)" evidence="11">
    <location>
        <begin position="652"/>
        <end position="1085"/>
    </location>
</feature>
<dbReference type="Pfam" id="PF14765">
    <property type="entry name" value="PS-DH"/>
    <property type="match status" value="1"/>
</dbReference>
<dbReference type="SUPFAM" id="SSF51735">
    <property type="entry name" value="NAD(P)-binding Rossmann-fold domains"/>
    <property type="match status" value="2"/>
</dbReference>
<keyword evidence="6" id="KW-0597">Phosphoprotein</keyword>
<comment type="pathway">
    <text evidence="3">Antibiotic biosynthesis; bacillaene biosynthesis.</text>
</comment>
<accession>A0A222WIR0</accession>
<feature type="domain" description="PKS/mFAS DH" evidence="12">
    <location>
        <begin position="1266"/>
        <end position="1543"/>
    </location>
</feature>
<dbReference type="OrthoDB" id="2476517at2"/>
<dbReference type="Pfam" id="PF08659">
    <property type="entry name" value="KR"/>
    <property type="match status" value="1"/>
</dbReference>
<dbReference type="GO" id="GO:0005886">
    <property type="term" value="C:plasma membrane"/>
    <property type="evidence" value="ECO:0007669"/>
    <property type="project" value="TreeGrafter"/>
</dbReference>
<evidence type="ECO:0000259" key="10">
    <source>
        <dbReference type="PROSITE" id="PS50075"/>
    </source>
</evidence>
<dbReference type="Pfam" id="PF00550">
    <property type="entry name" value="PP-binding"/>
    <property type="match status" value="1"/>
</dbReference>
<evidence type="ECO:0000313" key="14">
    <source>
        <dbReference type="Proteomes" id="UP000214666"/>
    </source>
</evidence>
<evidence type="ECO:0000259" key="12">
    <source>
        <dbReference type="PROSITE" id="PS52019"/>
    </source>
</evidence>
<dbReference type="InterPro" id="IPR049552">
    <property type="entry name" value="PKS_DH_N"/>
</dbReference>
<keyword evidence="5" id="KW-0963">Cytoplasm</keyword>
<dbReference type="EMBL" id="CP020028">
    <property type="protein sequence ID" value="ASR46319.1"/>
    <property type="molecule type" value="Genomic_DNA"/>
</dbReference>
<evidence type="ECO:0000256" key="3">
    <source>
        <dbReference type="ARBA" id="ARBA00004789"/>
    </source>
</evidence>
<evidence type="ECO:0000256" key="7">
    <source>
        <dbReference type="ARBA" id="ARBA00022679"/>
    </source>
</evidence>
<dbReference type="Pfam" id="PF21089">
    <property type="entry name" value="PKS_DH_N"/>
    <property type="match status" value="1"/>
</dbReference>
<dbReference type="PROSITE" id="PS00606">
    <property type="entry name" value="KS3_1"/>
    <property type="match status" value="1"/>
</dbReference>
<evidence type="ECO:0000256" key="1">
    <source>
        <dbReference type="ARBA" id="ARBA00003299"/>
    </source>
</evidence>
<dbReference type="InterPro" id="IPR054514">
    <property type="entry name" value="RhiE-like_linker"/>
</dbReference>
<feature type="region of interest" description="C-terminal hotdog fold" evidence="9">
    <location>
        <begin position="1405"/>
        <end position="1543"/>
    </location>
</feature>
<dbReference type="InterPro" id="IPR020841">
    <property type="entry name" value="PKS_Beta-ketoAc_synthase_dom"/>
</dbReference>
<dbReference type="SUPFAM" id="SSF47336">
    <property type="entry name" value="ACP-like"/>
    <property type="match status" value="1"/>
</dbReference>
<keyword evidence="14" id="KW-1185">Reference proteome</keyword>
<feature type="domain" description="Carrier" evidence="10">
    <location>
        <begin position="532"/>
        <end position="606"/>
    </location>
</feature>
<dbReference type="InterPro" id="IPR036736">
    <property type="entry name" value="ACP-like_sf"/>
</dbReference>
<dbReference type="SMART" id="SM00825">
    <property type="entry name" value="PKS_KS"/>
    <property type="match status" value="1"/>
</dbReference>
<dbReference type="Gene3D" id="3.40.50.720">
    <property type="entry name" value="NAD(P)-binding Rossmann-like Domain"/>
    <property type="match status" value="1"/>
</dbReference>
<dbReference type="InterPro" id="IPR014031">
    <property type="entry name" value="Ketoacyl_synth_C"/>
</dbReference>
<dbReference type="PROSITE" id="PS52004">
    <property type="entry name" value="KS3_2"/>
    <property type="match status" value="1"/>
</dbReference>
<evidence type="ECO:0000256" key="9">
    <source>
        <dbReference type="PROSITE-ProRule" id="PRU01363"/>
    </source>
</evidence>
<name>A0A222WIR0_9BACL</name>
<dbReference type="Pfam" id="PF22336">
    <property type="entry name" value="RhiE-like_linker"/>
    <property type="match status" value="1"/>
</dbReference>
<keyword evidence="7" id="KW-0808">Transferase</keyword>
<dbReference type="Gene3D" id="3.10.129.10">
    <property type="entry name" value="Hotdog Thioesterase"/>
    <property type="match status" value="1"/>
</dbReference>
<evidence type="ECO:0000256" key="4">
    <source>
        <dbReference type="ARBA" id="ARBA00022450"/>
    </source>
</evidence>
<dbReference type="Pfam" id="PF00109">
    <property type="entry name" value="ketoacyl-synt"/>
    <property type="match status" value="1"/>
</dbReference>
<protein>
    <submittedName>
        <fullName evidence="13">Uncharacterized protein</fullName>
    </submittedName>
</protein>
<dbReference type="InterPro" id="IPR036291">
    <property type="entry name" value="NAD(P)-bd_dom_sf"/>
</dbReference>
<organism evidence="13 14">
    <name type="scientific">Paenibacillus kribbensis</name>
    <dbReference type="NCBI Taxonomy" id="172713"/>
    <lineage>
        <taxon>Bacteria</taxon>
        <taxon>Bacillati</taxon>
        <taxon>Bacillota</taxon>
        <taxon>Bacilli</taxon>
        <taxon>Bacillales</taxon>
        <taxon>Paenibacillaceae</taxon>
        <taxon>Paenibacillus</taxon>
    </lineage>
</organism>
<dbReference type="SMART" id="SM00822">
    <property type="entry name" value="PKS_KR"/>
    <property type="match status" value="1"/>
</dbReference>
<dbReference type="SUPFAM" id="SSF53901">
    <property type="entry name" value="Thiolase-like"/>
    <property type="match status" value="1"/>
</dbReference>
<dbReference type="InterPro" id="IPR013968">
    <property type="entry name" value="PKS_KR"/>
</dbReference>
<dbReference type="GO" id="GO:0004312">
    <property type="term" value="F:fatty acid synthase activity"/>
    <property type="evidence" value="ECO:0007669"/>
    <property type="project" value="TreeGrafter"/>
</dbReference>
<dbReference type="Gene3D" id="1.10.1200.10">
    <property type="entry name" value="ACP-like"/>
    <property type="match status" value="1"/>
</dbReference>
<dbReference type="GO" id="GO:0005737">
    <property type="term" value="C:cytoplasm"/>
    <property type="evidence" value="ECO:0007669"/>
    <property type="project" value="UniProtKB-SubCell"/>
</dbReference>
<dbReference type="InterPro" id="IPR009081">
    <property type="entry name" value="PP-bd_ACP"/>
</dbReference>
<dbReference type="InterPro" id="IPR016039">
    <property type="entry name" value="Thiolase-like"/>
</dbReference>
<feature type="region of interest" description="N-terminal hotdog fold" evidence="9">
    <location>
        <begin position="1266"/>
        <end position="1391"/>
    </location>
</feature>
<comment type="subcellular location">
    <subcellularLocation>
        <location evidence="2">Cytoplasm</location>
    </subcellularLocation>
</comment>
<dbReference type="CDD" id="cd00833">
    <property type="entry name" value="PKS"/>
    <property type="match status" value="1"/>
</dbReference>